<dbReference type="Pfam" id="PF00580">
    <property type="entry name" value="UvrD-helicase"/>
    <property type="match status" value="1"/>
</dbReference>
<dbReference type="GO" id="GO:0005829">
    <property type="term" value="C:cytosol"/>
    <property type="evidence" value="ECO:0007669"/>
    <property type="project" value="TreeGrafter"/>
</dbReference>
<evidence type="ECO:0000256" key="2">
    <source>
        <dbReference type="ARBA" id="ARBA00022801"/>
    </source>
</evidence>
<keyword evidence="1" id="KW-0547">Nucleotide-binding</keyword>
<dbReference type="PANTHER" id="PTHR11070:SF2">
    <property type="entry name" value="ATP-DEPENDENT DNA HELICASE SRS2"/>
    <property type="match status" value="1"/>
</dbReference>
<evidence type="ECO:0000256" key="3">
    <source>
        <dbReference type="ARBA" id="ARBA00022806"/>
    </source>
</evidence>
<keyword evidence="3" id="KW-0347">Helicase</keyword>
<accession>A0A382CUQ2</accession>
<dbReference type="GO" id="GO:0016787">
    <property type="term" value="F:hydrolase activity"/>
    <property type="evidence" value="ECO:0007669"/>
    <property type="project" value="UniProtKB-KW"/>
</dbReference>
<dbReference type="PANTHER" id="PTHR11070">
    <property type="entry name" value="UVRD / RECB / PCRA DNA HELICASE FAMILY MEMBER"/>
    <property type="match status" value="1"/>
</dbReference>
<proteinExistence type="predicted"/>
<evidence type="ECO:0000256" key="4">
    <source>
        <dbReference type="ARBA" id="ARBA00022840"/>
    </source>
</evidence>
<dbReference type="Gene3D" id="3.40.50.300">
    <property type="entry name" value="P-loop containing nucleotide triphosphate hydrolases"/>
    <property type="match status" value="1"/>
</dbReference>
<dbReference type="InterPro" id="IPR027417">
    <property type="entry name" value="P-loop_NTPase"/>
</dbReference>
<dbReference type="InterPro" id="IPR000212">
    <property type="entry name" value="DNA_helicase_UvrD/REP"/>
</dbReference>
<keyword evidence="4" id="KW-0067">ATP-binding</keyword>
<evidence type="ECO:0000259" key="5">
    <source>
        <dbReference type="Pfam" id="PF00580"/>
    </source>
</evidence>
<feature type="domain" description="UvrD-like helicase ATP-binding" evidence="5">
    <location>
        <begin position="7"/>
        <end position="56"/>
    </location>
</feature>
<dbReference type="GO" id="GO:0033202">
    <property type="term" value="C:DNA helicase complex"/>
    <property type="evidence" value="ECO:0007669"/>
    <property type="project" value="TreeGrafter"/>
</dbReference>
<dbReference type="AlphaFoldDB" id="A0A382CUQ2"/>
<dbReference type="GO" id="GO:0003677">
    <property type="term" value="F:DNA binding"/>
    <property type="evidence" value="ECO:0007669"/>
    <property type="project" value="InterPro"/>
</dbReference>
<sequence length="56" mass="5818">MADLSGLNPQQREAAATIEGPVLILAGAGTGKTRTLTHRVGYMISRGISPENILAV</sequence>
<protein>
    <recommendedName>
        <fullName evidence="5">UvrD-like helicase ATP-binding domain-containing protein</fullName>
    </recommendedName>
</protein>
<feature type="non-terminal residue" evidence="6">
    <location>
        <position position="56"/>
    </location>
</feature>
<dbReference type="InterPro" id="IPR014016">
    <property type="entry name" value="UvrD-like_ATP-bd"/>
</dbReference>
<evidence type="ECO:0000313" key="6">
    <source>
        <dbReference type="EMBL" id="SVB29888.1"/>
    </source>
</evidence>
<dbReference type="GO" id="GO:0005524">
    <property type="term" value="F:ATP binding"/>
    <property type="evidence" value="ECO:0007669"/>
    <property type="project" value="UniProtKB-KW"/>
</dbReference>
<reference evidence="6" key="1">
    <citation type="submission" date="2018-05" db="EMBL/GenBank/DDBJ databases">
        <authorList>
            <person name="Lanie J.A."/>
            <person name="Ng W.-L."/>
            <person name="Kazmierczak K.M."/>
            <person name="Andrzejewski T.M."/>
            <person name="Davidsen T.M."/>
            <person name="Wayne K.J."/>
            <person name="Tettelin H."/>
            <person name="Glass J.I."/>
            <person name="Rusch D."/>
            <person name="Podicherti R."/>
            <person name="Tsui H.-C.T."/>
            <person name="Winkler M.E."/>
        </authorList>
    </citation>
    <scope>NUCLEOTIDE SEQUENCE</scope>
</reference>
<dbReference type="GO" id="GO:0000725">
    <property type="term" value="P:recombinational repair"/>
    <property type="evidence" value="ECO:0007669"/>
    <property type="project" value="TreeGrafter"/>
</dbReference>
<evidence type="ECO:0000256" key="1">
    <source>
        <dbReference type="ARBA" id="ARBA00022741"/>
    </source>
</evidence>
<keyword evidence="2" id="KW-0378">Hydrolase</keyword>
<name>A0A382CUQ2_9ZZZZ</name>
<organism evidence="6">
    <name type="scientific">marine metagenome</name>
    <dbReference type="NCBI Taxonomy" id="408172"/>
    <lineage>
        <taxon>unclassified sequences</taxon>
        <taxon>metagenomes</taxon>
        <taxon>ecological metagenomes</taxon>
    </lineage>
</organism>
<dbReference type="EMBL" id="UINC01036238">
    <property type="protein sequence ID" value="SVB29888.1"/>
    <property type="molecule type" value="Genomic_DNA"/>
</dbReference>
<dbReference type="SUPFAM" id="SSF52540">
    <property type="entry name" value="P-loop containing nucleoside triphosphate hydrolases"/>
    <property type="match status" value="1"/>
</dbReference>
<dbReference type="GO" id="GO:0043138">
    <property type="term" value="F:3'-5' DNA helicase activity"/>
    <property type="evidence" value="ECO:0007669"/>
    <property type="project" value="TreeGrafter"/>
</dbReference>
<gene>
    <name evidence="6" type="ORF">METZ01_LOCUS182742</name>
</gene>